<evidence type="ECO:0000313" key="2">
    <source>
        <dbReference type="Proteomes" id="UP000484842"/>
    </source>
</evidence>
<proteinExistence type="predicted"/>
<protein>
    <submittedName>
        <fullName evidence="1">Uncharacterized protein</fullName>
    </submittedName>
</protein>
<accession>A0A7X1NYQ9</accession>
<name>A0A7X1NYQ9_9DEIO</name>
<comment type="caution">
    <text evidence="1">The sequence shown here is derived from an EMBL/GenBank/DDBJ whole genome shotgun (WGS) entry which is preliminary data.</text>
</comment>
<dbReference type="EMBL" id="WBSL01000019">
    <property type="protein sequence ID" value="MPY68258.1"/>
    <property type="molecule type" value="Genomic_DNA"/>
</dbReference>
<gene>
    <name evidence="1" type="ORF">F8S09_16500</name>
</gene>
<keyword evidence="2" id="KW-1185">Reference proteome</keyword>
<dbReference type="RefSeq" id="WP_104992270.1">
    <property type="nucleotide sequence ID" value="NZ_WBSL01000019.1"/>
</dbReference>
<dbReference type="Proteomes" id="UP000484842">
    <property type="component" value="Unassembled WGS sequence"/>
</dbReference>
<dbReference type="AlphaFoldDB" id="A0A7X1NYQ9"/>
<evidence type="ECO:0000313" key="1">
    <source>
        <dbReference type="EMBL" id="MPY68258.1"/>
    </source>
</evidence>
<sequence length="138" mass="15461">MPHPAFLILSLLALVGAGTYVATELRWRSPTYCIERRGQVWNGEAGALPTDYRPQCPASSSYRAEVRRGDTRVEQYVTSGWHPEALAEQFKAQGFRELDAELITPGLYEVILEKSNGKVYYLAARQGDVTEITINGQR</sequence>
<reference evidence="1 2" key="1">
    <citation type="submission" date="2019-10" db="EMBL/GenBank/DDBJ databases">
        <title>Deinococcus sp. isolated from soil.</title>
        <authorList>
            <person name="Li Y."/>
            <person name="Wang J."/>
        </authorList>
    </citation>
    <scope>NUCLEOTIDE SEQUENCE [LARGE SCALE GENOMIC DNA]</scope>
    <source>
        <strain evidence="1 2">SDU3-2</strain>
    </source>
</reference>
<organism evidence="1 2">
    <name type="scientific">Deinococcus terrestris</name>
    <dbReference type="NCBI Taxonomy" id="2651870"/>
    <lineage>
        <taxon>Bacteria</taxon>
        <taxon>Thermotogati</taxon>
        <taxon>Deinococcota</taxon>
        <taxon>Deinococci</taxon>
        <taxon>Deinococcales</taxon>
        <taxon>Deinococcaceae</taxon>
        <taxon>Deinococcus</taxon>
    </lineage>
</organism>